<dbReference type="InParanoid" id="E1ZGU0"/>
<dbReference type="EMBL" id="GL433846">
    <property type="protein sequence ID" value="EFN54813.1"/>
    <property type="molecule type" value="Genomic_DNA"/>
</dbReference>
<feature type="coiled-coil region" evidence="1">
    <location>
        <begin position="163"/>
        <end position="211"/>
    </location>
</feature>
<dbReference type="AlphaFoldDB" id="E1ZGU0"/>
<keyword evidence="4" id="KW-1185">Reference proteome</keyword>
<dbReference type="KEGG" id="cvr:CHLNCDRAFT_134807"/>
<sequence length="289" mass="31284">MASPSAEGSEGDNPGRSFDISNLPASAGKSGWPTGPCTPWGKLWDDKLSTASKVWEDQLKSATGKAEAALDAGISAASEAVRAGVSAAGRESEAVKSRLQRFYDTGLAHYQATEQQALELMKQGVRFVRKEHPEASMATGVAAFFVLLPGPRRFLLRHTIGRFRSEEAMFKSAEQRYAGLKEKAEGHNGELQKLQASTAVTQERLQLAELEYQRGRAKLKSTAGELESLASRVRGSSKAAKRLITDLRELPSKQALQLRSDAANTANTVGNQAKVLDKALRRVAKQYGL</sequence>
<dbReference type="FunCoup" id="E1ZGU0">
    <property type="interactions" value="576"/>
</dbReference>
<protein>
    <submittedName>
        <fullName evidence="3">Uncharacterized protein</fullName>
    </submittedName>
</protein>
<dbReference type="PANTHER" id="PTHR34554:SF2">
    <property type="entry name" value="RGS1-HXK1-INTERACTING PROTEIN 1"/>
    <property type="match status" value="1"/>
</dbReference>
<evidence type="ECO:0000313" key="4">
    <source>
        <dbReference type="Proteomes" id="UP000008141"/>
    </source>
</evidence>
<evidence type="ECO:0000313" key="3">
    <source>
        <dbReference type="EMBL" id="EFN54813.1"/>
    </source>
</evidence>
<dbReference type="PANTHER" id="PTHR34554">
    <property type="entry name" value="RGS1-HXK1-INTERACTING PROTEIN 1"/>
    <property type="match status" value="1"/>
</dbReference>
<evidence type="ECO:0000256" key="2">
    <source>
        <dbReference type="SAM" id="MobiDB-lite"/>
    </source>
</evidence>
<dbReference type="InterPro" id="IPR053284">
    <property type="entry name" value="RGS1-HXK1_interactor"/>
</dbReference>
<reference evidence="3 4" key="1">
    <citation type="journal article" date="2010" name="Plant Cell">
        <title>The Chlorella variabilis NC64A genome reveals adaptation to photosymbiosis, coevolution with viruses, and cryptic sex.</title>
        <authorList>
            <person name="Blanc G."/>
            <person name="Duncan G."/>
            <person name="Agarkova I."/>
            <person name="Borodovsky M."/>
            <person name="Gurnon J."/>
            <person name="Kuo A."/>
            <person name="Lindquist E."/>
            <person name="Lucas S."/>
            <person name="Pangilinan J."/>
            <person name="Polle J."/>
            <person name="Salamov A."/>
            <person name="Terry A."/>
            <person name="Yamada T."/>
            <person name="Dunigan D.D."/>
            <person name="Grigoriev I.V."/>
            <person name="Claverie J.M."/>
            <person name="Van Etten J.L."/>
        </authorList>
    </citation>
    <scope>NUCLEOTIDE SEQUENCE [LARGE SCALE GENOMIC DNA]</scope>
    <source>
        <strain evidence="3 4">NC64A</strain>
    </source>
</reference>
<dbReference type="RefSeq" id="XP_005846915.1">
    <property type="nucleotide sequence ID" value="XM_005846853.1"/>
</dbReference>
<feature type="region of interest" description="Disordered" evidence="2">
    <location>
        <begin position="1"/>
        <end position="38"/>
    </location>
</feature>
<dbReference type="eggNOG" id="ENOG502QQTD">
    <property type="taxonomic scope" value="Eukaryota"/>
</dbReference>
<keyword evidence="1" id="KW-0175">Coiled coil</keyword>
<accession>E1ZGU0</accession>
<dbReference type="Proteomes" id="UP000008141">
    <property type="component" value="Unassembled WGS sequence"/>
</dbReference>
<gene>
    <name evidence="3" type="ORF">CHLNCDRAFT_134807</name>
</gene>
<name>E1ZGU0_CHLVA</name>
<dbReference type="GeneID" id="17354498"/>
<dbReference type="STRING" id="554065.E1ZGU0"/>
<proteinExistence type="predicted"/>
<evidence type="ECO:0000256" key="1">
    <source>
        <dbReference type="SAM" id="Coils"/>
    </source>
</evidence>
<organism evidence="4">
    <name type="scientific">Chlorella variabilis</name>
    <name type="common">Green alga</name>
    <dbReference type="NCBI Taxonomy" id="554065"/>
    <lineage>
        <taxon>Eukaryota</taxon>
        <taxon>Viridiplantae</taxon>
        <taxon>Chlorophyta</taxon>
        <taxon>core chlorophytes</taxon>
        <taxon>Trebouxiophyceae</taxon>
        <taxon>Chlorellales</taxon>
        <taxon>Chlorellaceae</taxon>
        <taxon>Chlorella clade</taxon>
        <taxon>Chlorella</taxon>
    </lineage>
</organism>
<dbReference type="OrthoDB" id="1914410at2759"/>